<comment type="caution">
    <text evidence="5">The sequence shown here is derived from an EMBL/GenBank/DDBJ whole genome shotgun (WGS) entry which is preliminary data.</text>
</comment>
<evidence type="ECO:0000256" key="2">
    <source>
        <dbReference type="PROSITE-ProRule" id="PRU00497"/>
    </source>
</evidence>
<feature type="compositionally biased region" description="Basic and acidic residues" evidence="3">
    <location>
        <begin position="587"/>
        <end position="626"/>
    </location>
</feature>
<dbReference type="Proteomes" id="UP000719412">
    <property type="component" value="Unassembled WGS sequence"/>
</dbReference>
<evidence type="ECO:0000256" key="3">
    <source>
        <dbReference type="SAM" id="MobiDB-lite"/>
    </source>
</evidence>
<feature type="compositionally biased region" description="Basic and acidic residues" evidence="3">
    <location>
        <begin position="728"/>
        <end position="749"/>
    </location>
</feature>
<evidence type="ECO:0000256" key="4">
    <source>
        <dbReference type="SAM" id="SignalP"/>
    </source>
</evidence>
<dbReference type="GO" id="GO:0005615">
    <property type="term" value="C:extracellular space"/>
    <property type="evidence" value="ECO:0007669"/>
    <property type="project" value="TreeGrafter"/>
</dbReference>
<organism evidence="5 6">
    <name type="scientific">Tenebrio molitor</name>
    <name type="common">Yellow mealworm beetle</name>
    <dbReference type="NCBI Taxonomy" id="7067"/>
    <lineage>
        <taxon>Eukaryota</taxon>
        <taxon>Metazoa</taxon>
        <taxon>Ecdysozoa</taxon>
        <taxon>Arthropoda</taxon>
        <taxon>Hexapoda</taxon>
        <taxon>Insecta</taxon>
        <taxon>Pterygota</taxon>
        <taxon>Neoptera</taxon>
        <taxon>Endopterygota</taxon>
        <taxon>Coleoptera</taxon>
        <taxon>Polyphaga</taxon>
        <taxon>Cucujiformia</taxon>
        <taxon>Tenebrionidae</taxon>
        <taxon>Tenebrio</taxon>
    </lineage>
</organism>
<sequence length="771" mass="87247">MIKFLVWHVLVVTVSCELFGQETGYHEYAPTYDNYQPRDYHFNYAVSDPHTGDHKSQWEVKEKGVVRGAYSLLEPDGTTRVVEYIADDHGFRAVVKKLGTAVHPEPVPVVPQPLPDVSHFRAYDGYVGNYASVPNLGGEQVLLSQPQALGYGTIGQGQYGLDQGQHLGRVEVVQVQPQFVPHEVRPVLPALVQGQYRLDLGAVERPRVELHQPVPVGIENNLGGVLHQPVLPAVPQEQYRFEAPRVETHQLVLPQQVPHQQIQQEQYRIEAPRVETHQFVLPQRVEEVPHQQVQQEQYRIEAPQVQTQEFVLPQRVEEVPRIDTSQVVLPAQSYGNGIPQGHYRVEGGLGGVEAGPRIESQHSVLPVHIDGKVEQGQYLNRVEGGAVPGLVPISPSYRTTIEYHGLTGNPEDDSRYTNDAYRGDYSQRVTKVVPAPVAKGHSEQKKERVAIRRGRNLGKNRFRYADSAIIRHVGTKGRGAGGCGGGGVQRRTLRFRTAALGGARNRKGSEVEPCGTPRNPSRRVSNTDRIGFVMRQETPNDPSASHRALWYRRGSVFAPLPLVGTDWGTGADFERIEIIIIIRGSDERVKGDQQKAEGKEREGMPKSPKIRKESNKREREEGRTSEEGTNSFRKSTRTGRSPKREIGMKVNVKEAFKISKDKMMLAKIENWEQKKKIMLNKSKLKERERDEDNKKTCRRRNEGNRGRSYTLGRRLQRENRRKRSKRLRSGEEGLEKKIHKQGEKCRGEETDGMEQGDEERDWTYIGIRGKQ</sequence>
<accession>A0A8J6H8E4</accession>
<dbReference type="PANTHER" id="PTHR12236">
    <property type="entry name" value="STRUCTURAL CONTITUENT OF CUTICLE"/>
    <property type="match status" value="1"/>
</dbReference>
<evidence type="ECO:0000313" key="5">
    <source>
        <dbReference type="EMBL" id="KAH0810134.1"/>
    </source>
</evidence>
<dbReference type="GO" id="GO:0031012">
    <property type="term" value="C:extracellular matrix"/>
    <property type="evidence" value="ECO:0007669"/>
    <property type="project" value="TreeGrafter"/>
</dbReference>
<dbReference type="Pfam" id="PF00379">
    <property type="entry name" value="Chitin_bind_4"/>
    <property type="match status" value="1"/>
</dbReference>
<evidence type="ECO:0000256" key="1">
    <source>
        <dbReference type="ARBA" id="ARBA00022460"/>
    </source>
</evidence>
<dbReference type="InterPro" id="IPR000618">
    <property type="entry name" value="Insect_cuticle"/>
</dbReference>
<feature type="compositionally biased region" description="Basic and acidic residues" evidence="3">
    <location>
        <begin position="683"/>
        <end position="705"/>
    </location>
</feature>
<dbReference type="EMBL" id="JABDTM020027700">
    <property type="protein sequence ID" value="KAH0810134.1"/>
    <property type="molecule type" value="Genomic_DNA"/>
</dbReference>
<keyword evidence="1 2" id="KW-0193">Cuticle</keyword>
<dbReference type="AlphaFoldDB" id="A0A8J6H8E4"/>
<dbReference type="InterPro" id="IPR051217">
    <property type="entry name" value="Insect_Cuticle_Struc_Prot"/>
</dbReference>
<dbReference type="PRINTS" id="PR00947">
    <property type="entry name" value="CUTICLE"/>
</dbReference>
<evidence type="ECO:0000313" key="6">
    <source>
        <dbReference type="Proteomes" id="UP000719412"/>
    </source>
</evidence>
<protein>
    <submittedName>
        <fullName evidence="5">Uncharacterized protein</fullName>
    </submittedName>
</protein>
<feature type="region of interest" description="Disordered" evidence="3">
    <location>
        <begin position="504"/>
        <end position="525"/>
    </location>
</feature>
<dbReference type="PROSITE" id="PS51155">
    <property type="entry name" value="CHIT_BIND_RR_2"/>
    <property type="match status" value="1"/>
</dbReference>
<reference evidence="5" key="1">
    <citation type="journal article" date="2020" name="J Insects Food Feed">
        <title>The yellow mealworm (Tenebrio molitor) genome: a resource for the emerging insects as food and feed industry.</title>
        <authorList>
            <person name="Eriksson T."/>
            <person name="Andere A."/>
            <person name="Kelstrup H."/>
            <person name="Emery V."/>
            <person name="Picard C."/>
        </authorList>
    </citation>
    <scope>NUCLEOTIDE SEQUENCE</scope>
    <source>
        <strain evidence="5">Stoneville</strain>
        <tissue evidence="5">Whole head</tissue>
    </source>
</reference>
<proteinExistence type="predicted"/>
<dbReference type="PROSITE" id="PS51257">
    <property type="entry name" value="PROKAR_LIPOPROTEIN"/>
    <property type="match status" value="1"/>
</dbReference>
<dbReference type="InterPro" id="IPR031311">
    <property type="entry name" value="CHIT_BIND_RR_consensus"/>
</dbReference>
<name>A0A8J6H8E4_TENMO</name>
<dbReference type="PANTHER" id="PTHR12236:SF75">
    <property type="entry name" value="CUTICULAR PROTEIN 62BB, ISOFORM A"/>
    <property type="match status" value="1"/>
</dbReference>
<gene>
    <name evidence="5" type="ORF">GEV33_012656</name>
</gene>
<feature type="signal peptide" evidence="4">
    <location>
        <begin position="1"/>
        <end position="16"/>
    </location>
</feature>
<reference evidence="5" key="2">
    <citation type="submission" date="2021-08" db="EMBL/GenBank/DDBJ databases">
        <authorList>
            <person name="Eriksson T."/>
        </authorList>
    </citation>
    <scope>NUCLEOTIDE SEQUENCE</scope>
    <source>
        <strain evidence="5">Stoneville</strain>
        <tissue evidence="5">Whole head</tissue>
    </source>
</reference>
<feature type="chain" id="PRO_5035162923" evidence="4">
    <location>
        <begin position="17"/>
        <end position="771"/>
    </location>
</feature>
<feature type="region of interest" description="Disordered" evidence="3">
    <location>
        <begin position="678"/>
        <end position="771"/>
    </location>
</feature>
<keyword evidence="6" id="KW-1185">Reference proteome</keyword>
<dbReference type="PROSITE" id="PS00233">
    <property type="entry name" value="CHIT_BIND_RR_1"/>
    <property type="match status" value="1"/>
</dbReference>
<keyword evidence="4" id="KW-0732">Signal</keyword>
<feature type="region of interest" description="Disordered" evidence="3">
    <location>
        <begin position="587"/>
        <end position="648"/>
    </location>
</feature>
<feature type="compositionally biased region" description="Acidic residues" evidence="3">
    <location>
        <begin position="750"/>
        <end position="760"/>
    </location>
</feature>
<dbReference type="GO" id="GO:0042302">
    <property type="term" value="F:structural constituent of cuticle"/>
    <property type="evidence" value="ECO:0007669"/>
    <property type="project" value="UniProtKB-UniRule"/>
</dbReference>